<accession>A0A136M068</accession>
<evidence type="ECO:0000256" key="1">
    <source>
        <dbReference type="SAM" id="Phobius"/>
    </source>
</evidence>
<evidence type="ECO:0000313" key="2">
    <source>
        <dbReference type="EMBL" id="KXK27291.1"/>
    </source>
</evidence>
<sequence length="500" mass="57175">MALPQSITQLVAAHVQDRKRLEHSGALPQLSVSRTASAMAKFYEMVRNSLEYEEDHLLRKRAIRRVLMRMGILRREVTEQLARDVVREMIWANYVAGYPIPETLPQYVQKSLAKYRKLVVTYIHTYGHRPDGDIARFIYSLMAVEVERILVPHSAQDMQVNAMYTFLLPMQLFKDAGIEEKNIALQTYIASHRALLKSDNDIISYYLFHNALPHWPNPPADYYQFAARQLERIVRDIRSQLGVYINPKLTHEVVRQGIPFKIIDLIVRDNPAGAEAVLDDSGALDEKIEAVATDEYRKIKGKLNGTIIKSIIYLFITKAVFALLVEVPYEHFVLGHINYFTVAVNVIFPPVMLFMIASTFSIPVRSNTAKLKEMIHTILNPTSVDMSAIRKNYADMGSPFLRWAFRLFNLLTFFAVFAFIITGLLLLGFNIVGILVFLMFLTIIMFVALRLRRTATEIVVVQQSRSVFSPFLDLVSVPLLRIGRGLSDTVAQLNVFIIFF</sequence>
<feature type="transmembrane region" description="Helical" evidence="1">
    <location>
        <begin position="337"/>
        <end position="364"/>
    </location>
</feature>
<gene>
    <name evidence="2" type="ORF">TR69_WS6001000165</name>
</gene>
<feature type="transmembrane region" description="Helical" evidence="1">
    <location>
        <begin position="400"/>
        <end position="421"/>
    </location>
</feature>
<dbReference type="STRING" id="1617426.TR69_WS6001000165"/>
<feature type="transmembrane region" description="Helical" evidence="1">
    <location>
        <begin position="306"/>
        <end position="325"/>
    </location>
</feature>
<comment type="caution">
    <text evidence="2">The sequence shown here is derived from an EMBL/GenBank/DDBJ whole genome shotgun (WGS) entry which is preliminary data.</text>
</comment>
<reference evidence="2 3" key="1">
    <citation type="submission" date="2015-02" db="EMBL/GenBank/DDBJ databases">
        <title>Improved understanding of the partial-nitritation anammox process through 23 genomes representing the majority of the microbial community.</title>
        <authorList>
            <person name="Speth D.R."/>
            <person name="In T Zandt M."/>
            <person name="Guerrero Cruz S."/>
            <person name="Jetten M.S."/>
            <person name="Dutilh B.E."/>
        </authorList>
    </citation>
    <scope>NUCLEOTIDE SEQUENCE [LARGE SCALE GENOMIC DNA]</scope>
    <source>
        <strain evidence="2">OLB20</strain>
    </source>
</reference>
<organism evidence="2 3">
    <name type="scientific">candidate division WS6 bacterium OLB20</name>
    <dbReference type="NCBI Taxonomy" id="1617426"/>
    <lineage>
        <taxon>Bacteria</taxon>
        <taxon>Candidatus Dojkabacteria</taxon>
    </lineage>
</organism>
<keyword evidence="1" id="KW-1133">Transmembrane helix</keyword>
<keyword evidence="1" id="KW-0812">Transmembrane</keyword>
<proteinExistence type="predicted"/>
<dbReference type="AlphaFoldDB" id="A0A136M068"/>
<name>A0A136M068_9BACT</name>
<feature type="transmembrane region" description="Helical" evidence="1">
    <location>
        <begin position="427"/>
        <end position="449"/>
    </location>
</feature>
<dbReference type="Proteomes" id="UP000070457">
    <property type="component" value="Unassembled WGS sequence"/>
</dbReference>
<dbReference type="EMBL" id="JYNZ01000002">
    <property type="protein sequence ID" value="KXK27291.1"/>
    <property type="molecule type" value="Genomic_DNA"/>
</dbReference>
<keyword evidence="1" id="KW-0472">Membrane</keyword>
<evidence type="ECO:0000313" key="3">
    <source>
        <dbReference type="Proteomes" id="UP000070457"/>
    </source>
</evidence>
<protein>
    <submittedName>
        <fullName evidence="2">Uncharacterized protein</fullName>
    </submittedName>
</protein>